<dbReference type="InterPro" id="IPR036396">
    <property type="entry name" value="Cyt_P450_sf"/>
</dbReference>
<keyword evidence="4" id="KW-0560">Oxidoreductase</keyword>
<dbReference type="Proteomes" id="UP001217089">
    <property type="component" value="Unassembled WGS sequence"/>
</dbReference>
<keyword evidence="3" id="KW-0479">Metal-binding</keyword>
<evidence type="ECO:0000256" key="5">
    <source>
        <dbReference type="ARBA" id="ARBA00023004"/>
    </source>
</evidence>
<sequence>WLSGILSYICSVASVKSLLLAVIIALTVYWLIQKRKYKLPPGPFALPLIGNYKLYTNKMQHKEVFKLREKYGPVIRIYVGPSMWIYLNDIQVTLEAMVKRGADFADRPSVPSRKSYTGFIVAIKGRGQS</sequence>
<dbReference type="Gene3D" id="1.10.630.10">
    <property type="entry name" value="Cytochrome P450"/>
    <property type="match status" value="1"/>
</dbReference>
<comment type="caution">
    <text evidence="8">The sequence shown here is derived from an EMBL/GenBank/DDBJ whole genome shotgun (WGS) entry which is preliminary data.</text>
</comment>
<reference evidence="8 9" key="1">
    <citation type="submission" date="2022-12" db="EMBL/GenBank/DDBJ databases">
        <title>Chromosome-level genome of Tegillarca granosa.</title>
        <authorList>
            <person name="Kim J."/>
        </authorList>
    </citation>
    <scope>NUCLEOTIDE SEQUENCE [LARGE SCALE GENOMIC DNA]</scope>
    <source>
        <strain evidence="8">Teg-2019</strain>
        <tissue evidence="8">Adductor muscle</tissue>
    </source>
</reference>
<keyword evidence="2" id="KW-0349">Heme</keyword>
<evidence type="ECO:0000256" key="4">
    <source>
        <dbReference type="ARBA" id="ARBA00023002"/>
    </source>
</evidence>
<accession>A0ABQ9F4V7</accession>
<name>A0ABQ9F4V7_TEGGR</name>
<organism evidence="8 9">
    <name type="scientific">Tegillarca granosa</name>
    <name type="common">Malaysian cockle</name>
    <name type="synonym">Anadara granosa</name>
    <dbReference type="NCBI Taxonomy" id="220873"/>
    <lineage>
        <taxon>Eukaryota</taxon>
        <taxon>Metazoa</taxon>
        <taxon>Spiralia</taxon>
        <taxon>Lophotrochozoa</taxon>
        <taxon>Mollusca</taxon>
        <taxon>Bivalvia</taxon>
        <taxon>Autobranchia</taxon>
        <taxon>Pteriomorphia</taxon>
        <taxon>Arcoida</taxon>
        <taxon>Arcoidea</taxon>
        <taxon>Arcidae</taxon>
        <taxon>Tegillarca</taxon>
    </lineage>
</organism>
<keyword evidence="9" id="KW-1185">Reference proteome</keyword>
<evidence type="ECO:0000256" key="6">
    <source>
        <dbReference type="ARBA" id="ARBA00023033"/>
    </source>
</evidence>
<keyword evidence="6" id="KW-0503">Monooxygenase</keyword>
<evidence type="ECO:0000313" key="9">
    <source>
        <dbReference type="Proteomes" id="UP001217089"/>
    </source>
</evidence>
<protein>
    <recommendedName>
        <fullName evidence="10">Cytochrome P450</fullName>
    </recommendedName>
</protein>
<evidence type="ECO:0000256" key="1">
    <source>
        <dbReference type="ARBA" id="ARBA00010617"/>
    </source>
</evidence>
<keyword evidence="7" id="KW-0812">Transmembrane</keyword>
<dbReference type="InterPro" id="IPR002401">
    <property type="entry name" value="Cyt_P450_E_grp-I"/>
</dbReference>
<gene>
    <name evidence="8" type="ORF">KUTeg_009781</name>
</gene>
<dbReference type="PANTHER" id="PTHR24289">
    <property type="entry name" value="STEROID 17-ALPHA-HYDROXYLASE/17,20 LYASE"/>
    <property type="match status" value="1"/>
</dbReference>
<proteinExistence type="inferred from homology"/>
<evidence type="ECO:0000256" key="2">
    <source>
        <dbReference type="ARBA" id="ARBA00022617"/>
    </source>
</evidence>
<keyword evidence="7" id="KW-0472">Membrane</keyword>
<dbReference type="EMBL" id="JARBDR010000440">
    <property type="protein sequence ID" value="KAJ8312408.1"/>
    <property type="molecule type" value="Genomic_DNA"/>
</dbReference>
<keyword evidence="7" id="KW-1133">Transmembrane helix</keyword>
<feature type="transmembrane region" description="Helical" evidence="7">
    <location>
        <begin position="6"/>
        <end position="32"/>
    </location>
</feature>
<dbReference type="PANTHER" id="PTHR24289:SF1">
    <property type="entry name" value="STEROID 17-ALPHA-HYDROXYLASE_17,20 LYASE"/>
    <property type="match status" value="1"/>
</dbReference>
<dbReference type="PRINTS" id="PR00463">
    <property type="entry name" value="EP450I"/>
</dbReference>
<feature type="non-terminal residue" evidence="8">
    <location>
        <position position="1"/>
    </location>
</feature>
<dbReference type="Pfam" id="PF00067">
    <property type="entry name" value="p450"/>
    <property type="match status" value="1"/>
</dbReference>
<evidence type="ECO:0000313" key="8">
    <source>
        <dbReference type="EMBL" id="KAJ8312408.1"/>
    </source>
</evidence>
<comment type="similarity">
    <text evidence="1">Belongs to the cytochrome P450 family.</text>
</comment>
<dbReference type="SUPFAM" id="SSF48264">
    <property type="entry name" value="Cytochrome P450"/>
    <property type="match status" value="1"/>
</dbReference>
<evidence type="ECO:0000256" key="7">
    <source>
        <dbReference type="SAM" id="Phobius"/>
    </source>
</evidence>
<evidence type="ECO:0008006" key="10">
    <source>
        <dbReference type="Google" id="ProtNLM"/>
    </source>
</evidence>
<dbReference type="InterPro" id="IPR001128">
    <property type="entry name" value="Cyt_P450"/>
</dbReference>
<evidence type="ECO:0000256" key="3">
    <source>
        <dbReference type="ARBA" id="ARBA00022723"/>
    </source>
</evidence>
<keyword evidence="5" id="KW-0408">Iron</keyword>